<proteinExistence type="predicted"/>
<comment type="caution">
    <text evidence="1">The sequence shown here is derived from an EMBL/GenBank/DDBJ whole genome shotgun (WGS) entry which is preliminary data.</text>
</comment>
<dbReference type="STRING" id="1423806.FD15_GL001636"/>
<dbReference type="PATRIC" id="fig|1423806.3.peg.1658"/>
<dbReference type="AlphaFoldDB" id="A0A023D0F5"/>
<dbReference type="Proteomes" id="UP000050961">
    <property type="component" value="Unassembled WGS sequence"/>
</dbReference>
<dbReference type="OrthoDB" id="2146345at2"/>
<organism evidence="1 2">
    <name type="scientific">Liquorilactobacillus sucicola DSM 21376 = JCM 15457</name>
    <dbReference type="NCBI Taxonomy" id="1423806"/>
    <lineage>
        <taxon>Bacteria</taxon>
        <taxon>Bacillati</taxon>
        <taxon>Bacillota</taxon>
        <taxon>Bacilli</taxon>
        <taxon>Lactobacillales</taxon>
        <taxon>Lactobacillaceae</taxon>
        <taxon>Liquorilactobacillus</taxon>
    </lineage>
</organism>
<keyword evidence="2" id="KW-1185">Reference proteome</keyword>
<reference evidence="1 2" key="1">
    <citation type="journal article" date="2015" name="Genome Announc.">
        <title>Expanding the biotechnology potential of lactobacilli through comparative genomics of 213 strains and associated genera.</title>
        <authorList>
            <person name="Sun Z."/>
            <person name="Harris H.M."/>
            <person name="McCann A."/>
            <person name="Guo C."/>
            <person name="Argimon S."/>
            <person name="Zhang W."/>
            <person name="Yang X."/>
            <person name="Jeffery I.B."/>
            <person name="Cooney J.C."/>
            <person name="Kagawa T.F."/>
            <person name="Liu W."/>
            <person name="Song Y."/>
            <person name="Salvetti E."/>
            <person name="Wrobel A."/>
            <person name="Rasinkangas P."/>
            <person name="Parkhill J."/>
            <person name="Rea M.C."/>
            <person name="O'Sullivan O."/>
            <person name="Ritari J."/>
            <person name="Douillard F.P."/>
            <person name="Paul Ross R."/>
            <person name="Yang R."/>
            <person name="Briner A.E."/>
            <person name="Felis G.E."/>
            <person name="de Vos W.M."/>
            <person name="Barrangou R."/>
            <person name="Klaenhammer T.R."/>
            <person name="Caufield P.W."/>
            <person name="Cui Y."/>
            <person name="Zhang H."/>
            <person name="O'Toole P.W."/>
        </authorList>
    </citation>
    <scope>NUCLEOTIDE SEQUENCE [LARGE SCALE GENOMIC DNA]</scope>
    <source>
        <strain evidence="1 2">DSM 21376</strain>
    </source>
</reference>
<sequence>MEKNYQELLEQLMDEKIESLEITPKEFMVFQEIFMNFQHRKSIVGTAQRGGSIIYKREDKHTSE</sequence>
<name>A0A023D0F5_9LACO</name>
<gene>
    <name evidence="1" type="ORF">FD15_GL001636</name>
</gene>
<dbReference type="EMBL" id="AYZF01000016">
    <property type="protein sequence ID" value="KRN05828.1"/>
    <property type="molecule type" value="Genomic_DNA"/>
</dbReference>
<accession>A0A023D0F5</accession>
<evidence type="ECO:0000313" key="1">
    <source>
        <dbReference type="EMBL" id="KRN05828.1"/>
    </source>
</evidence>
<dbReference type="RefSeq" id="WP_034989765.1">
    <property type="nucleotide sequence ID" value="NZ_AYZF01000016.1"/>
</dbReference>
<dbReference type="eggNOG" id="ENOG5033BSS">
    <property type="taxonomic scope" value="Bacteria"/>
</dbReference>
<protein>
    <submittedName>
        <fullName evidence="1">Uncharacterized protein</fullName>
    </submittedName>
</protein>
<evidence type="ECO:0000313" key="2">
    <source>
        <dbReference type="Proteomes" id="UP000050961"/>
    </source>
</evidence>